<evidence type="ECO:0000259" key="2">
    <source>
        <dbReference type="Pfam" id="PF00144"/>
    </source>
</evidence>
<keyword evidence="4" id="KW-1185">Reference proteome</keyword>
<dbReference type="OrthoDB" id="503788at2"/>
<feature type="domain" description="Beta-lactamase-related" evidence="2">
    <location>
        <begin position="19"/>
        <end position="64"/>
    </location>
</feature>
<dbReference type="Proteomes" id="UP000269198">
    <property type="component" value="Unassembled WGS sequence"/>
</dbReference>
<dbReference type="InterPro" id="IPR001466">
    <property type="entry name" value="Beta-lactam-related"/>
</dbReference>
<keyword evidence="1" id="KW-1133">Transmembrane helix</keyword>
<dbReference type="SUPFAM" id="SSF56601">
    <property type="entry name" value="beta-lactamase/transpeptidase-like"/>
    <property type="match status" value="1"/>
</dbReference>
<dbReference type="AlphaFoldDB" id="A0A3N0EGE7"/>
<feature type="transmembrane region" description="Helical" evidence="1">
    <location>
        <begin position="139"/>
        <end position="156"/>
    </location>
</feature>
<sequence length="186" mass="19643">MASVSKSFTAFAPAGSLAEGVERTRDWSSESEPGTSYSYSNFNYAVAAHLVAEVSGRPFSEYLALGAATVAGLALGTLGLRRASRWAARRAAWPLWWFVPHLLPQLVVPTLAVLVFLVAPTLRGNTYTPAEVVRLFPSLAVLLTALGVVGMGLTAARVTAWLRAAAPGAGAGATVRKGRYSLVRAR</sequence>
<dbReference type="Pfam" id="PF00144">
    <property type="entry name" value="Beta-lactamase"/>
    <property type="match status" value="1"/>
</dbReference>
<proteinExistence type="predicted"/>
<evidence type="ECO:0000256" key="1">
    <source>
        <dbReference type="SAM" id="Phobius"/>
    </source>
</evidence>
<protein>
    <recommendedName>
        <fullName evidence="2">Beta-lactamase-related domain-containing protein</fullName>
    </recommendedName>
</protein>
<name>A0A3N0EGE7_9ACTN</name>
<accession>A0A3N0EGE7</accession>
<keyword evidence="1" id="KW-0472">Membrane</keyword>
<dbReference type="InterPro" id="IPR012338">
    <property type="entry name" value="Beta-lactam/transpept-like"/>
</dbReference>
<organism evidence="3 4">
    <name type="scientific">Halostreptopolyspora alba</name>
    <dbReference type="NCBI Taxonomy" id="2487137"/>
    <lineage>
        <taxon>Bacteria</taxon>
        <taxon>Bacillati</taxon>
        <taxon>Actinomycetota</taxon>
        <taxon>Actinomycetes</taxon>
        <taxon>Streptosporangiales</taxon>
        <taxon>Nocardiopsidaceae</taxon>
        <taxon>Halostreptopolyspora</taxon>
    </lineage>
</organism>
<dbReference type="Gene3D" id="3.40.710.10">
    <property type="entry name" value="DD-peptidase/beta-lactamase superfamily"/>
    <property type="match status" value="1"/>
</dbReference>
<reference evidence="3 4" key="1">
    <citation type="submission" date="2018-11" db="EMBL/GenBank/DDBJ databases">
        <title>The genome draft of YIM 96095.</title>
        <authorList>
            <person name="Tang S.-K."/>
            <person name="Chunyu W.-X."/>
            <person name="Feng Y.-Z."/>
        </authorList>
    </citation>
    <scope>NUCLEOTIDE SEQUENCE [LARGE SCALE GENOMIC DNA]</scope>
    <source>
        <strain evidence="3 4">YIM 96095</strain>
    </source>
</reference>
<gene>
    <name evidence="3" type="ORF">EFW17_03585</name>
</gene>
<keyword evidence="1" id="KW-0812">Transmembrane</keyword>
<comment type="caution">
    <text evidence="3">The sequence shown here is derived from an EMBL/GenBank/DDBJ whole genome shotgun (WGS) entry which is preliminary data.</text>
</comment>
<feature type="transmembrane region" description="Helical" evidence="1">
    <location>
        <begin position="95"/>
        <end position="119"/>
    </location>
</feature>
<evidence type="ECO:0000313" key="4">
    <source>
        <dbReference type="Proteomes" id="UP000269198"/>
    </source>
</evidence>
<feature type="transmembrane region" description="Helical" evidence="1">
    <location>
        <begin position="62"/>
        <end position="83"/>
    </location>
</feature>
<evidence type="ECO:0000313" key="3">
    <source>
        <dbReference type="EMBL" id="RNL86956.1"/>
    </source>
</evidence>
<dbReference type="EMBL" id="RJMB01000002">
    <property type="protein sequence ID" value="RNL86956.1"/>
    <property type="molecule type" value="Genomic_DNA"/>
</dbReference>